<organism evidence="1 2">
    <name type="scientific">Bauhinia variegata</name>
    <name type="common">Purple orchid tree</name>
    <name type="synonym">Phanera variegata</name>
    <dbReference type="NCBI Taxonomy" id="167791"/>
    <lineage>
        <taxon>Eukaryota</taxon>
        <taxon>Viridiplantae</taxon>
        <taxon>Streptophyta</taxon>
        <taxon>Embryophyta</taxon>
        <taxon>Tracheophyta</taxon>
        <taxon>Spermatophyta</taxon>
        <taxon>Magnoliopsida</taxon>
        <taxon>eudicotyledons</taxon>
        <taxon>Gunneridae</taxon>
        <taxon>Pentapetalae</taxon>
        <taxon>rosids</taxon>
        <taxon>fabids</taxon>
        <taxon>Fabales</taxon>
        <taxon>Fabaceae</taxon>
        <taxon>Cercidoideae</taxon>
        <taxon>Cercideae</taxon>
        <taxon>Bauhiniinae</taxon>
        <taxon>Bauhinia</taxon>
    </lineage>
</organism>
<comment type="caution">
    <text evidence="1">The sequence shown here is derived from an EMBL/GenBank/DDBJ whole genome shotgun (WGS) entry which is preliminary data.</text>
</comment>
<reference evidence="1 2" key="1">
    <citation type="journal article" date="2022" name="DNA Res.">
        <title>Chromosomal-level genome assembly of the orchid tree Bauhinia variegata (Leguminosae; Cercidoideae) supports the allotetraploid origin hypothesis of Bauhinia.</title>
        <authorList>
            <person name="Zhong Y."/>
            <person name="Chen Y."/>
            <person name="Zheng D."/>
            <person name="Pang J."/>
            <person name="Liu Y."/>
            <person name="Luo S."/>
            <person name="Meng S."/>
            <person name="Qian L."/>
            <person name="Wei D."/>
            <person name="Dai S."/>
            <person name="Zhou R."/>
        </authorList>
    </citation>
    <scope>NUCLEOTIDE SEQUENCE [LARGE SCALE GENOMIC DNA]</scope>
    <source>
        <strain evidence="1">BV-YZ2020</strain>
    </source>
</reference>
<proteinExistence type="predicted"/>
<accession>A0ACB9MRZ4</accession>
<protein>
    <submittedName>
        <fullName evidence="1">Uncharacterized protein</fullName>
    </submittedName>
</protein>
<dbReference type="Proteomes" id="UP000828941">
    <property type="component" value="Chromosome 8"/>
</dbReference>
<evidence type="ECO:0000313" key="1">
    <source>
        <dbReference type="EMBL" id="KAI4326888.1"/>
    </source>
</evidence>
<gene>
    <name evidence="1" type="ORF">L6164_019412</name>
</gene>
<name>A0ACB9MRZ4_BAUVA</name>
<evidence type="ECO:0000313" key="2">
    <source>
        <dbReference type="Proteomes" id="UP000828941"/>
    </source>
</evidence>
<dbReference type="EMBL" id="CM039433">
    <property type="protein sequence ID" value="KAI4326888.1"/>
    <property type="molecule type" value="Genomic_DNA"/>
</dbReference>
<sequence length="1481" mass="163528">MKCRSVACIWSGTPPPHRVTAAAVLGQPPAFYTGGSDGSIIWWNLSGNSSCPDVKPVGMLCGHAAPITDLGICSPITTEENVGHANNLMVKSTSSNFNALISACADGFLCVWSQSSRHCRCRRKLPPWVGSPCMIRTLPSRERYVCIGCSFMDTAHLSDYYSMEGNEGLMDRETQPRKPRKCTIVIVDTYSLTITQTVFHGNLSIGSMKFMTVVSADNDKERHSVILVDSVGKQQMISISTEPHDSGESSTSLHKDTTQLENALCDEGLSGVRQIISITTHGNIVAFLFKDHCIFSLLSNDTKIGEVSFVDNLLRSDGHSTQAHVMGGMFLENDDMKNMLNPHDCSDFVAEYFIVWNSRGSAIVFKMSYQNEVFQCEPYSEIPSTSCWPDARFSIFFLQVYDYLLRIASVCFHCEEPLLWRPHVTIWSLSHFEGEPDKLYRRCRILGEVVSFTDWLEKPTQHKGSSSPETNLTSSLISTSEGINDIDVRNINDYNAYKARIVSSSMIISENLFTPYAVVYGFLSGEIEFLKFDLFQSLCFDDESSNSEEKSNVRKQYFLGHTGAILCLAAHQMVGNAKGGSFNRVLVSGSMDCTVRIWDLDTSCVLMVMHHHVAPVRQIILPPSLTERPWSDCFLSVGEDSCVALVSLETLRVERMFPGHMNYPSKVVWDGARGYIACLCQTNSGSSDATDVLYIWDVKTGSRERILRGTAAHSMFEHFCKSISKNSLSGSLLNGNTSVSSLLLPIVEDGRFSNSHSGLSENSVTASRSLPSISNVTELKASQTHAGKENSAIPKSTALSAPWSNRLPVKCSCPFPGIVALSFDLAPLMLSYQKHDSVERGGYKPLSNNLKQQGIHKQNPSCHNPEICEIQTDTLEGHECVRQFEEYLIRFSLSFLHLWGVDSELDNLLISDMKLRRPENFIVASGLQGDKGSFTLMFPDLSSILELWKSSSEFCAIRSLTIVSLAQRLISLSHCGSAASSALAAFYTRNFMEKVPDLEPPSLQLLVAFWQDESEHVRMAARTLFHCAASHAIPLPLGKSKATEPGREHVETRIESISPDSEKQGISQAEESNILAWLQSFEVQDWISCVGGTSQDVMTSHIIVAAALAVWYPSLVKPSLATLVVQPLIKLAMSMNEKYSSTAAELLVEGMESTWKECIGSEIPRLFEDIYFQIELSGPSTSSIAEVPAASATLRKTLVEILLPSLAMADISGFLTVIESQIWSTASDSPVHLVSLMTLIKVMRGSPRSLAQYLDKVVNFILQTIDPSNSVMRKACFQSAMTTLKEVVRVYPMVAVNDAWTRLAVGDAFGELNNASIRVYDMQSVTMIKVLNASGPPGLPSLLAAASETTLAAAISALSFSPDGEGLVAFSEHGLMIRWWSLGSVWWEKLSRSFVPVQCTKLIFVPPWDGFSPNSSRSSIMANILGTDGQLSFQDNARDLSHGDSLKQLIHNLDLSYRLEWIVPRKVLLTRHGHELGTFQL</sequence>
<keyword evidence="2" id="KW-1185">Reference proteome</keyword>